<name>A0ACC1PG45_9PEZI</name>
<dbReference type="EMBL" id="JAPDGR010000426">
    <property type="protein sequence ID" value="KAJ2990361.1"/>
    <property type="molecule type" value="Genomic_DNA"/>
</dbReference>
<reference evidence="1" key="1">
    <citation type="submission" date="2022-10" db="EMBL/GenBank/DDBJ databases">
        <title>Genome Sequence of Xylaria curta.</title>
        <authorList>
            <person name="Buettner E."/>
        </authorList>
    </citation>
    <scope>NUCLEOTIDE SEQUENCE</scope>
    <source>
        <strain evidence="1">Babe10</strain>
    </source>
</reference>
<evidence type="ECO:0000313" key="2">
    <source>
        <dbReference type="Proteomes" id="UP001143856"/>
    </source>
</evidence>
<sequence>MQKSVVFRLSILLTAQVFLAGILAMPGWNYAINLASGHIVSDDFKKSTTSTSSHAVVVTETVTTVETVIVGTVTVPDTLDSSSVITTTSDIATDDQLET</sequence>
<proteinExistence type="predicted"/>
<comment type="caution">
    <text evidence="1">The sequence shown here is derived from an EMBL/GenBank/DDBJ whole genome shotgun (WGS) entry which is preliminary data.</text>
</comment>
<organism evidence="1 2">
    <name type="scientific">Xylaria curta</name>
    <dbReference type="NCBI Taxonomy" id="42375"/>
    <lineage>
        <taxon>Eukaryota</taxon>
        <taxon>Fungi</taxon>
        <taxon>Dikarya</taxon>
        <taxon>Ascomycota</taxon>
        <taxon>Pezizomycotina</taxon>
        <taxon>Sordariomycetes</taxon>
        <taxon>Xylariomycetidae</taxon>
        <taxon>Xylariales</taxon>
        <taxon>Xylariaceae</taxon>
        <taxon>Xylaria</taxon>
    </lineage>
</organism>
<protein>
    <submittedName>
        <fullName evidence="1">Uncharacterized protein</fullName>
    </submittedName>
</protein>
<keyword evidence="2" id="KW-1185">Reference proteome</keyword>
<dbReference type="Proteomes" id="UP001143856">
    <property type="component" value="Unassembled WGS sequence"/>
</dbReference>
<evidence type="ECO:0000313" key="1">
    <source>
        <dbReference type="EMBL" id="KAJ2990361.1"/>
    </source>
</evidence>
<accession>A0ACC1PG45</accession>
<gene>
    <name evidence="1" type="ORF">NUW58_g2987</name>
</gene>